<feature type="domain" description="EGF-like" evidence="2">
    <location>
        <begin position="48"/>
        <end position="59"/>
    </location>
</feature>
<keyword evidence="1" id="KW-0472">Membrane</keyword>
<feature type="transmembrane region" description="Helical" evidence="1">
    <location>
        <begin position="93"/>
        <end position="116"/>
    </location>
</feature>
<dbReference type="Proteomes" id="UP000663881">
    <property type="component" value="Unassembled WGS sequence"/>
</dbReference>
<comment type="caution">
    <text evidence="3">The sequence shown here is derived from an EMBL/GenBank/DDBJ whole genome shotgun (WGS) entry which is preliminary data.</text>
</comment>
<proteinExistence type="predicted"/>
<dbReference type="EMBL" id="CAJOAY010019214">
    <property type="protein sequence ID" value="CAF4328414.1"/>
    <property type="molecule type" value="Genomic_DNA"/>
</dbReference>
<evidence type="ECO:0000259" key="2">
    <source>
        <dbReference type="PROSITE" id="PS00022"/>
    </source>
</evidence>
<dbReference type="AlphaFoldDB" id="A0A820JWY9"/>
<evidence type="ECO:0000313" key="4">
    <source>
        <dbReference type="Proteomes" id="UP000663881"/>
    </source>
</evidence>
<dbReference type="InterPro" id="IPR000742">
    <property type="entry name" value="EGF"/>
</dbReference>
<evidence type="ECO:0000256" key="1">
    <source>
        <dbReference type="SAM" id="Phobius"/>
    </source>
</evidence>
<feature type="transmembrane region" description="Helical" evidence="1">
    <location>
        <begin position="128"/>
        <end position="149"/>
    </location>
</feature>
<keyword evidence="1" id="KW-0812">Transmembrane</keyword>
<organism evidence="3 4">
    <name type="scientific">Adineta steineri</name>
    <dbReference type="NCBI Taxonomy" id="433720"/>
    <lineage>
        <taxon>Eukaryota</taxon>
        <taxon>Metazoa</taxon>
        <taxon>Spiralia</taxon>
        <taxon>Gnathifera</taxon>
        <taxon>Rotifera</taxon>
        <taxon>Eurotatoria</taxon>
        <taxon>Bdelloidea</taxon>
        <taxon>Adinetida</taxon>
        <taxon>Adinetidae</taxon>
        <taxon>Adineta</taxon>
    </lineage>
</organism>
<evidence type="ECO:0000313" key="3">
    <source>
        <dbReference type="EMBL" id="CAF4328414.1"/>
    </source>
</evidence>
<accession>A0A820JWY9</accession>
<reference evidence="3" key="1">
    <citation type="submission" date="2021-02" db="EMBL/GenBank/DDBJ databases">
        <authorList>
            <person name="Nowell W R."/>
        </authorList>
    </citation>
    <scope>NUCLEOTIDE SEQUENCE</scope>
</reference>
<dbReference type="PROSITE" id="PS00022">
    <property type="entry name" value="EGF_1"/>
    <property type="match status" value="1"/>
</dbReference>
<keyword evidence="1" id="KW-1133">Transmembrane helix</keyword>
<protein>
    <recommendedName>
        <fullName evidence="2">EGF-like domain-containing protein</fullName>
    </recommendedName>
</protein>
<sequence length="173" mass="19521">MCVCDKNRYSNCFEFDHNTSYDCQGYNYCENNGRCFQDNITCPSTSACICDKCYYGSKCQLNSIGFSTSLDIIFGYHIKPFTSFTKQSQAVKIIASITILMLIFSIINGSLSTLTFKSESILKVGCGIYLLANSIISMLTITIFTMKYFQLIVFQMKSITNISFINFSCILTD</sequence>
<name>A0A820JWY9_9BILA</name>
<feature type="non-terminal residue" evidence="3">
    <location>
        <position position="173"/>
    </location>
</feature>
<gene>
    <name evidence="3" type="ORF">OKA104_LOCUS47636</name>
</gene>